<sequence length="410" mass="43806">MRPLACITAAILALWYMGLASAGVMPFPDPIAPKVMIISMFAPEAQIWYTGLPTTTNLGNLLALNISLPGLSMAYPHVHCTPSRDICQLTTGEGEINAAASITALVLSSARNTGVAFDLRKTYFLIAGIAGVNPRRATLGSVALARYAVQVALQHEFDAREMPDGFGTGYVAFGTKQPYEYPAVLYGTEVMEVNEGLRDAAYEFARRAELVDSEDAVAYRGRYGAKGNASASHDYAAGVGGPAVVRCDAATSDVYYSGTLLSEAFEKVTEVWTNGTGRYCMTAQEDNATLEVLVRMAVHGLVDFGRVIVMRTGSNFDRPPPDVTPYEHLLGLHQNGFSIAIENIFHAGIEIVKGILGDWDGVFARGIPAPNYIGDVFGSLGGQPDFGPGSLTDGKVVSEKGLAHAPKVWE</sequence>
<dbReference type="PANTHER" id="PTHR38643:SF1">
    <property type="entry name" value="PURINE NUCLEOSIDE PERMEASE C285.05-RELATED"/>
    <property type="match status" value="1"/>
</dbReference>
<keyword evidence="3" id="KW-1185">Reference proteome</keyword>
<gene>
    <name evidence="2" type="ORF">C8A01DRAFT_40638</name>
</gene>
<feature type="signal peptide" evidence="1">
    <location>
        <begin position="1"/>
        <end position="22"/>
    </location>
</feature>
<feature type="chain" id="PRO_5042885402" evidence="1">
    <location>
        <begin position="23"/>
        <end position="410"/>
    </location>
</feature>
<dbReference type="GO" id="GO:0005783">
    <property type="term" value="C:endoplasmic reticulum"/>
    <property type="evidence" value="ECO:0007669"/>
    <property type="project" value="TreeGrafter"/>
</dbReference>
<dbReference type="AlphaFoldDB" id="A0AAN6SMC4"/>
<evidence type="ECO:0000313" key="3">
    <source>
        <dbReference type="Proteomes" id="UP001303115"/>
    </source>
</evidence>
<protein>
    <submittedName>
        <fullName evidence="2">Purine nucleoside permease</fullName>
    </submittedName>
</protein>
<proteinExistence type="predicted"/>
<evidence type="ECO:0000256" key="1">
    <source>
        <dbReference type="SAM" id="SignalP"/>
    </source>
</evidence>
<evidence type="ECO:0000313" key="2">
    <source>
        <dbReference type="EMBL" id="KAK4032924.1"/>
    </source>
</evidence>
<dbReference type="InterPro" id="IPR009486">
    <property type="entry name" value="Pur_nuclsid_perm"/>
</dbReference>
<dbReference type="PIRSF" id="PIRSF013171">
    <property type="entry name" value="Pur_nuclsid_perm"/>
    <property type="match status" value="1"/>
</dbReference>
<organism evidence="2 3">
    <name type="scientific">Parachaetomium inaequale</name>
    <dbReference type="NCBI Taxonomy" id="2588326"/>
    <lineage>
        <taxon>Eukaryota</taxon>
        <taxon>Fungi</taxon>
        <taxon>Dikarya</taxon>
        <taxon>Ascomycota</taxon>
        <taxon>Pezizomycotina</taxon>
        <taxon>Sordariomycetes</taxon>
        <taxon>Sordariomycetidae</taxon>
        <taxon>Sordariales</taxon>
        <taxon>Chaetomiaceae</taxon>
        <taxon>Parachaetomium</taxon>
    </lineage>
</organism>
<dbReference type="InterPro" id="IPR035994">
    <property type="entry name" value="Nucleoside_phosphorylase_sf"/>
</dbReference>
<dbReference type="Proteomes" id="UP001303115">
    <property type="component" value="Unassembled WGS sequence"/>
</dbReference>
<dbReference type="Pfam" id="PF06516">
    <property type="entry name" value="NUP"/>
    <property type="match status" value="1"/>
</dbReference>
<keyword evidence="1" id="KW-0732">Signal</keyword>
<dbReference type="EMBL" id="MU854564">
    <property type="protein sequence ID" value="KAK4032924.1"/>
    <property type="molecule type" value="Genomic_DNA"/>
</dbReference>
<dbReference type="GO" id="GO:0055085">
    <property type="term" value="P:transmembrane transport"/>
    <property type="evidence" value="ECO:0007669"/>
    <property type="project" value="InterPro"/>
</dbReference>
<reference evidence="3" key="1">
    <citation type="journal article" date="2023" name="Mol. Phylogenet. Evol.">
        <title>Genome-scale phylogeny and comparative genomics of the fungal order Sordariales.</title>
        <authorList>
            <person name="Hensen N."/>
            <person name="Bonometti L."/>
            <person name="Westerberg I."/>
            <person name="Brannstrom I.O."/>
            <person name="Guillou S."/>
            <person name="Cros-Aarteil S."/>
            <person name="Calhoun S."/>
            <person name="Haridas S."/>
            <person name="Kuo A."/>
            <person name="Mondo S."/>
            <person name="Pangilinan J."/>
            <person name="Riley R."/>
            <person name="LaButti K."/>
            <person name="Andreopoulos B."/>
            <person name="Lipzen A."/>
            <person name="Chen C."/>
            <person name="Yan M."/>
            <person name="Daum C."/>
            <person name="Ng V."/>
            <person name="Clum A."/>
            <person name="Steindorff A."/>
            <person name="Ohm R.A."/>
            <person name="Martin F."/>
            <person name="Silar P."/>
            <person name="Natvig D.O."/>
            <person name="Lalanne C."/>
            <person name="Gautier V."/>
            <person name="Ament-Velasquez S.L."/>
            <person name="Kruys A."/>
            <person name="Hutchinson M.I."/>
            <person name="Powell A.J."/>
            <person name="Barry K."/>
            <person name="Miller A.N."/>
            <person name="Grigoriev I.V."/>
            <person name="Debuchy R."/>
            <person name="Gladieux P."/>
            <person name="Hiltunen Thoren M."/>
            <person name="Johannesson H."/>
        </authorList>
    </citation>
    <scope>NUCLEOTIDE SEQUENCE [LARGE SCALE GENOMIC DNA]</scope>
    <source>
        <strain evidence="3">CBS 284.82</strain>
    </source>
</reference>
<dbReference type="GO" id="GO:0003824">
    <property type="term" value="F:catalytic activity"/>
    <property type="evidence" value="ECO:0007669"/>
    <property type="project" value="InterPro"/>
</dbReference>
<dbReference type="GO" id="GO:0009116">
    <property type="term" value="P:nucleoside metabolic process"/>
    <property type="evidence" value="ECO:0007669"/>
    <property type="project" value="InterPro"/>
</dbReference>
<comment type="caution">
    <text evidence="2">The sequence shown here is derived from an EMBL/GenBank/DDBJ whole genome shotgun (WGS) entry which is preliminary data.</text>
</comment>
<dbReference type="PANTHER" id="PTHR38643">
    <property type="entry name" value="PURINE NUCLEOSIDE PERMEASE C285.05-RELATED"/>
    <property type="match status" value="1"/>
</dbReference>
<name>A0AAN6SMC4_9PEZI</name>
<dbReference type="Gene3D" id="3.40.50.1580">
    <property type="entry name" value="Nucleoside phosphorylase domain"/>
    <property type="match status" value="1"/>
</dbReference>
<accession>A0AAN6SMC4</accession>